<evidence type="ECO:0000313" key="2">
    <source>
        <dbReference type="Proteomes" id="UP000807159"/>
    </source>
</evidence>
<dbReference type="Proteomes" id="UP000807159">
    <property type="component" value="Chromosome 6"/>
</dbReference>
<accession>A0A8T2YI73</accession>
<keyword evidence="2" id="KW-1185">Reference proteome</keyword>
<proteinExistence type="predicted"/>
<dbReference type="EMBL" id="JACEGQ020000006">
    <property type="protein sequence ID" value="KAH8504727.1"/>
    <property type="molecule type" value="Genomic_DNA"/>
</dbReference>
<protein>
    <submittedName>
        <fullName evidence="1">Uncharacterized protein</fullName>
    </submittedName>
</protein>
<reference evidence="1" key="1">
    <citation type="journal article" date="2021" name="J. Hered.">
        <title>Genome Assembly of Salicaceae Populus deltoides (Eastern Cottonwood) I-69 Based on Nanopore Sequencing and Hi-C Technologies.</title>
        <authorList>
            <person name="Bai S."/>
            <person name="Wu H."/>
            <person name="Zhang J."/>
            <person name="Pan Z."/>
            <person name="Zhao W."/>
            <person name="Li Z."/>
            <person name="Tong C."/>
        </authorList>
    </citation>
    <scope>NUCLEOTIDE SEQUENCE</scope>
    <source>
        <tissue evidence="1">Leaf</tissue>
    </source>
</reference>
<gene>
    <name evidence="1" type="ORF">H0E87_012099</name>
</gene>
<name>A0A8T2YI73_POPDE</name>
<evidence type="ECO:0000313" key="1">
    <source>
        <dbReference type="EMBL" id="KAH8504727.1"/>
    </source>
</evidence>
<comment type="caution">
    <text evidence="1">The sequence shown here is derived from an EMBL/GenBank/DDBJ whole genome shotgun (WGS) entry which is preliminary data.</text>
</comment>
<dbReference type="AlphaFoldDB" id="A0A8T2YI73"/>
<organism evidence="1 2">
    <name type="scientific">Populus deltoides</name>
    <name type="common">Eastern poplar</name>
    <name type="synonym">Eastern cottonwood</name>
    <dbReference type="NCBI Taxonomy" id="3696"/>
    <lineage>
        <taxon>Eukaryota</taxon>
        <taxon>Viridiplantae</taxon>
        <taxon>Streptophyta</taxon>
        <taxon>Embryophyta</taxon>
        <taxon>Tracheophyta</taxon>
        <taxon>Spermatophyta</taxon>
        <taxon>Magnoliopsida</taxon>
        <taxon>eudicotyledons</taxon>
        <taxon>Gunneridae</taxon>
        <taxon>Pentapetalae</taxon>
        <taxon>rosids</taxon>
        <taxon>fabids</taxon>
        <taxon>Malpighiales</taxon>
        <taxon>Salicaceae</taxon>
        <taxon>Saliceae</taxon>
        <taxon>Populus</taxon>
    </lineage>
</organism>
<sequence>MKALNAFHGAGLECPHTRIKMELFIIEESLKLYDTVPLKCSVLEAYIRKFFQYRGVNNLEVCPLRIRI</sequence>